<organism evidence="1 2">
    <name type="scientific">Catharanthus roseus</name>
    <name type="common">Madagascar periwinkle</name>
    <name type="synonym">Vinca rosea</name>
    <dbReference type="NCBI Taxonomy" id="4058"/>
    <lineage>
        <taxon>Eukaryota</taxon>
        <taxon>Viridiplantae</taxon>
        <taxon>Streptophyta</taxon>
        <taxon>Embryophyta</taxon>
        <taxon>Tracheophyta</taxon>
        <taxon>Spermatophyta</taxon>
        <taxon>Magnoliopsida</taxon>
        <taxon>eudicotyledons</taxon>
        <taxon>Gunneridae</taxon>
        <taxon>Pentapetalae</taxon>
        <taxon>asterids</taxon>
        <taxon>lamiids</taxon>
        <taxon>Gentianales</taxon>
        <taxon>Apocynaceae</taxon>
        <taxon>Rauvolfioideae</taxon>
        <taxon>Vinceae</taxon>
        <taxon>Catharanthinae</taxon>
        <taxon>Catharanthus</taxon>
    </lineage>
</organism>
<gene>
    <name evidence="1" type="ORF">M9H77_16207</name>
</gene>
<dbReference type="EMBL" id="CM044704">
    <property type="protein sequence ID" value="KAI5666354.1"/>
    <property type="molecule type" value="Genomic_DNA"/>
</dbReference>
<evidence type="ECO:0000313" key="1">
    <source>
        <dbReference type="EMBL" id="KAI5666354.1"/>
    </source>
</evidence>
<sequence>MVFREELKLEPKLERFLFLEEDYWKTQSQADWLLEGDRNTTFFHLKASQRHKQNTIAKIKDGNGVIHEDSTGIEFTILNYFHSIYTSNNSHVLQEYMIDRTLGIDEISSLEKPFTADEVIHALKQMKGRKAPGPDDLQTCFLHNQSAFVLITYNFIVAFEAFHFKAQGKINGFNHFALKLDLSKAFDRITTLFSIKLLFSKKKQSKLFYKIMRQFLVRRLIWNFTPNGIYMMKLCYKTGFLYMSSTERGDGPSIVDQDAKTWNAIHSIPIQLKIRIFL</sequence>
<protein>
    <submittedName>
        <fullName evidence="1">Uncharacterized protein</fullName>
    </submittedName>
</protein>
<reference evidence="2" key="1">
    <citation type="journal article" date="2023" name="Nat. Plants">
        <title>Single-cell RNA sequencing provides a high-resolution roadmap for understanding the multicellular compartmentation of specialized metabolism.</title>
        <authorList>
            <person name="Sun S."/>
            <person name="Shen X."/>
            <person name="Li Y."/>
            <person name="Li Y."/>
            <person name="Wang S."/>
            <person name="Li R."/>
            <person name="Zhang H."/>
            <person name="Shen G."/>
            <person name="Guo B."/>
            <person name="Wei J."/>
            <person name="Xu J."/>
            <person name="St-Pierre B."/>
            <person name="Chen S."/>
            <person name="Sun C."/>
        </authorList>
    </citation>
    <scope>NUCLEOTIDE SEQUENCE [LARGE SCALE GENOMIC DNA]</scope>
</reference>
<name>A0ACC0AZM8_CATRO</name>
<keyword evidence="2" id="KW-1185">Reference proteome</keyword>
<proteinExistence type="predicted"/>
<accession>A0ACC0AZM8</accession>
<dbReference type="Proteomes" id="UP001060085">
    <property type="component" value="Linkage Group LG04"/>
</dbReference>
<evidence type="ECO:0000313" key="2">
    <source>
        <dbReference type="Proteomes" id="UP001060085"/>
    </source>
</evidence>
<comment type="caution">
    <text evidence="1">The sequence shown here is derived from an EMBL/GenBank/DDBJ whole genome shotgun (WGS) entry which is preliminary data.</text>
</comment>